<dbReference type="PANTHER" id="PTHR43305">
    <property type="entry name" value="FAMILY N-ACETYLTRANSFERASE, PUTATIVE (AFU_ORTHOLOGUE AFUA_2G01380)-RELATED"/>
    <property type="match status" value="1"/>
</dbReference>
<dbReference type="InterPro" id="IPR052777">
    <property type="entry name" value="Acetyltransferase_Enz"/>
</dbReference>
<dbReference type="PROSITE" id="PS51186">
    <property type="entry name" value="GNAT"/>
    <property type="match status" value="1"/>
</dbReference>
<feature type="region of interest" description="Disordered" evidence="1">
    <location>
        <begin position="32"/>
        <end position="60"/>
    </location>
</feature>
<evidence type="ECO:0000259" key="2">
    <source>
        <dbReference type="PROSITE" id="PS51186"/>
    </source>
</evidence>
<evidence type="ECO:0000313" key="4">
    <source>
        <dbReference type="Proteomes" id="UP000250266"/>
    </source>
</evidence>
<feature type="non-terminal residue" evidence="3">
    <location>
        <position position="1"/>
    </location>
</feature>
<proteinExistence type="predicted"/>
<dbReference type="CDD" id="cd04301">
    <property type="entry name" value="NAT_SF"/>
    <property type="match status" value="1"/>
</dbReference>
<name>A0A8E2JC01_9PEZI</name>
<evidence type="ECO:0000256" key="1">
    <source>
        <dbReference type="SAM" id="MobiDB-lite"/>
    </source>
</evidence>
<dbReference type="SUPFAM" id="SSF55729">
    <property type="entry name" value="Acyl-CoA N-acyltransferases (Nat)"/>
    <property type="match status" value="1"/>
</dbReference>
<dbReference type="EMBL" id="KV745160">
    <property type="protein sequence ID" value="OCK77030.1"/>
    <property type="molecule type" value="Genomic_DNA"/>
</dbReference>
<keyword evidence="4" id="KW-1185">Reference proteome</keyword>
<dbReference type="Proteomes" id="UP000250266">
    <property type="component" value="Unassembled WGS sequence"/>
</dbReference>
<dbReference type="InterPro" id="IPR000182">
    <property type="entry name" value="GNAT_dom"/>
</dbReference>
<organism evidence="3 4">
    <name type="scientific">Lepidopterella palustris CBS 459.81</name>
    <dbReference type="NCBI Taxonomy" id="1314670"/>
    <lineage>
        <taxon>Eukaryota</taxon>
        <taxon>Fungi</taxon>
        <taxon>Dikarya</taxon>
        <taxon>Ascomycota</taxon>
        <taxon>Pezizomycotina</taxon>
        <taxon>Dothideomycetes</taxon>
        <taxon>Pleosporomycetidae</taxon>
        <taxon>Mytilinidiales</taxon>
        <taxon>Argynnaceae</taxon>
        <taxon>Lepidopterella</taxon>
    </lineage>
</organism>
<dbReference type="PANTHER" id="PTHR43305:SF1">
    <property type="entry name" value="FAMILY N-ACETYLTRANSFERASE, PUTATIVE (AFU_ORTHOLOGUE AFUA_2G01380)-RELATED"/>
    <property type="match status" value="1"/>
</dbReference>
<dbReference type="Pfam" id="PF00583">
    <property type="entry name" value="Acetyltransf_1"/>
    <property type="match status" value="1"/>
</dbReference>
<evidence type="ECO:0000313" key="3">
    <source>
        <dbReference type="EMBL" id="OCK77030.1"/>
    </source>
</evidence>
<accession>A0A8E2JC01</accession>
<feature type="domain" description="N-acetyltransferase" evidence="2">
    <location>
        <begin position="58"/>
        <end position="120"/>
    </location>
</feature>
<dbReference type="InterPro" id="IPR016181">
    <property type="entry name" value="Acyl_CoA_acyltransferase"/>
</dbReference>
<dbReference type="GO" id="GO:0016747">
    <property type="term" value="F:acyltransferase activity, transferring groups other than amino-acyl groups"/>
    <property type="evidence" value="ECO:0007669"/>
    <property type="project" value="InterPro"/>
</dbReference>
<protein>
    <recommendedName>
        <fullName evidence="2">N-acetyltransferase domain-containing protein</fullName>
    </recommendedName>
</protein>
<sequence>YAPPRGTILLARSNSPSQTPLGCIALRPLSLPLPPHNSPNPTSSSPASLSPRTTPPLPPPHHCEIKRLYVSPSACGLGVGKALVGEAITAAEAMGYQEIRLDTLPTMQAALGVYMRRRGL</sequence>
<reference evidence="3 4" key="1">
    <citation type="journal article" date="2016" name="Nat. Commun.">
        <title>Ectomycorrhizal ecology is imprinted in the genome of the dominant symbiotic fungus Cenococcum geophilum.</title>
        <authorList>
            <consortium name="DOE Joint Genome Institute"/>
            <person name="Peter M."/>
            <person name="Kohler A."/>
            <person name="Ohm R.A."/>
            <person name="Kuo A."/>
            <person name="Krutzmann J."/>
            <person name="Morin E."/>
            <person name="Arend M."/>
            <person name="Barry K.W."/>
            <person name="Binder M."/>
            <person name="Choi C."/>
            <person name="Clum A."/>
            <person name="Copeland A."/>
            <person name="Grisel N."/>
            <person name="Haridas S."/>
            <person name="Kipfer T."/>
            <person name="LaButti K."/>
            <person name="Lindquist E."/>
            <person name="Lipzen A."/>
            <person name="Maire R."/>
            <person name="Meier B."/>
            <person name="Mihaltcheva S."/>
            <person name="Molinier V."/>
            <person name="Murat C."/>
            <person name="Poggeler S."/>
            <person name="Quandt C.A."/>
            <person name="Sperisen C."/>
            <person name="Tritt A."/>
            <person name="Tisserant E."/>
            <person name="Crous P.W."/>
            <person name="Henrissat B."/>
            <person name="Nehls U."/>
            <person name="Egli S."/>
            <person name="Spatafora J.W."/>
            <person name="Grigoriev I.V."/>
            <person name="Martin F.M."/>
        </authorList>
    </citation>
    <scope>NUCLEOTIDE SEQUENCE [LARGE SCALE GENOMIC DNA]</scope>
    <source>
        <strain evidence="3 4">CBS 459.81</strain>
    </source>
</reference>
<dbReference type="AlphaFoldDB" id="A0A8E2JC01"/>
<feature type="compositionally biased region" description="Low complexity" evidence="1">
    <location>
        <begin position="39"/>
        <end position="52"/>
    </location>
</feature>
<dbReference type="OrthoDB" id="41532at2759"/>
<gene>
    <name evidence="3" type="ORF">K432DRAFT_461764</name>
</gene>
<dbReference type="Gene3D" id="3.40.630.30">
    <property type="match status" value="1"/>
</dbReference>